<protein>
    <submittedName>
        <fullName evidence="3">GntR family transcriptional regulator</fullName>
    </submittedName>
</protein>
<dbReference type="AlphaFoldDB" id="A0A918JM35"/>
<reference evidence="3" key="2">
    <citation type="submission" date="2020-09" db="EMBL/GenBank/DDBJ databases">
        <authorList>
            <person name="Sun Q."/>
            <person name="Kim S."/>
        </authorList>
    </citation>
    <scope>NUCLEOTIDE SEQUENCE</scope>
    <source>
        <strain evidence="3">KCTC 22164</strain>
    </source>
</reference>
<organism evidence="3 4">
    <name type="scientific">Alteromonas halophila</name>
    <dbReference type="NCBI Taxonomy" id="516698"/>
    <lineage>
        <taxon>Bacteria</taxon>
        <taxon>Pseudomonadati</taxon>
        <taxon>Pseudomonadota</taxon>
        <taxon>Gammaproteobacteria</taxon>
        <taxon>Alteromonadales</taxon>
        <taxon>Alteromonadaceae</taxon>
        <taxon>Alteromonas/Salinimonas group</taxon>
        <taxon>Alteromonas</taxon>
    </lineage>
</organism>
<accession>A0A918JM35</accession>
<dbReference type="PANTHER" id="PTHR37296:SF1">
    <property type="entry name" value="CONSERVED VIRULENCE FACTOR B"/>
    <property type="match status" value="1"/>
</dbReference>
<comment type="similarity">
    <text evidence="1">Belongs to the CvfB family.</text>
</comment>
<dbReference type="PIRSF" id="PIRSF012524">
    <property type="entry name" value="YitL_S1"/>
    <property type="match status" value="1"/>
</dbReference>
<reference evidence="3" key="1">
    <citation type="journal article" date="2014" name="Int. J. Syst. Evol. Microbiol.">
        <title>Complete genome sequence of Corynebacterium casei LMG S-19264T (=DSM 44701T), isolated from a smear-ripened cheese.</title>
        <authorList>
            <consortium name="US DOE Joint Genome Institute (JGI-PGF)"/>
            <person name="Walter F."/>
            <person name="Albersmeier A."/>
            <person name="Kalinowski J."/>
            <person name="Ruckert C."/>
        </authorList>
    </citation>
    <scope>NUCLEOTIDE SEQUENCE</scope>
    <source>
        <strain evidence="3">KCTC 22164</strain>
    </source>
</reference>
<evidence type="ECO:0000313" key="3">
    <source>
        <dbReference type="EMBL" id="GGW88936.1"/>
    </source>
</evidence>
<dbReference type="EMBL" id="BMXP01000006">
    <property type="protein sequence ID" value="GGW88936.1"/>
    <property type="molecule type" value="Genomic_DNA"/>
</dbReference>
<dbReference type="Proteomes" id="UP000631300">
    <property type="component" value="Unassembled WGS sequence"/>
</dbReference>
<dbReference type="Gene3D" id="1.10.10.10">
    <property type="entry name" value="Winged helix-like DNA-binding domain superfamily/Winged helix DNA-binding domain"/>
    <property type="match status" value="1"/>
</dbReference>
<dbReference type="InterPro" id="IPR014464">
    <property type="entry name" value="CvfB_fam"/>
</dbReference>
<evidence type="ECO:0000259" key="2">
    <source>
        <dbReference type="Pfam" id="PF17783"/>
    </source>
</evidence>
<proteinExistence type="inferred from homology"/>
<comment type="caution">
    <text evidence="3">The sequence shown here is derived from an EMBL/GenBank/DDBJ whole genome shotgun (WGS) entry which is preliminary data.</text>
</comment>
<dbReference type="InterPro" id="IPR040764">
    <property type="entry name" value="CvfB_WH"/>
</dbReference>
<keyword evidence="4" id="KW-1185">Reference proteome</keyword>
<dbReference type="RefSeq" id="WP_189406707.1">
    <property type="nucleotide sequence ID" value="NZ_BMXP01000006.1"/>
</dbReference>
<dbReference type="InterPro" id="IPR036388">
    <property type="entry name" value="WH-like_DNA-bd_sf"/>
</dbReference>
<name>A0A918JM35_9ALTE</name>
<feature type="domain" description="Conserved virulence factor B-like winged helix" evidence="2">
    <location>
        <begin position="223"/>
        <end position="280"/>
    </location>
</feature>
<gene>
    <name evidence="3" type="ORF">GCM10007391_23860</name>
</gene>
<sequence length="282" mass="31044">MINVGNVNVLRVTDEYPFGFHLHTTQPDSTASEAVLLSHENAPDGLKVDDVVSMYVATNQQGDLIAWPTPPQLLVGEVGPLKAVSATHFGAFFEWGGQQDLLVPKDWQETPVNPGMQYIVHVFHDEKTNRLLGATRLHRFYSETSAYLTSGQPVDCLVYAKTELGFKVLINKQALGLLFHSDAYKPLKVGDNTSAVIKQVRDDGKIDVVLQRDDDAGRDALQQAIVEDLIAHGGLSTLTDKSKPEDIYARFDVSKGAYKKALGALYKRKVITLTDGAIRLVK</sequence>
<evidence type="ECO:0000313" key="4">
    <source>
        <dbReference type="Proteomes" id="UP000631300"/>
    </source>
</evidence>
<dbReference type="Pfam" id="PF17783">
    <property type="entry name" value="WHD_CvfB"/>
    <property type="match status" value="1"/>
</dbReference>
<dbReference type="PANTHER" id="PTHR37296">
    <property type="entry name" value="CONSERVED VIRULENCE FACTOR B"/>
    <property type="match status" value="1"/>
</dbReference>
<evidence type="ECO:0000256" key="1">
    <source>
        <dbReference type="PIRNR" id="PIRNR012524"/>
    </source>
</evidence>